<sequence length="535" mass="61644">MMAPIVKQSALVELVKPSLFVISTAYPSTKFPDFDWKQELYEKPLANSWFRWNLLWFAFFCIFFIPIPLWLYPVTCIGAYLASVIVTIWMCVVLFACMVSATSTMVKMYRVRNTSWISDDPAQQKLVHVLVMAGYKEPLAVMLVTLDSLKAQTVASRLFVVVGLEEKTPDFEAKSAAFQERYKGVFLHLMVTQHPSGIEGEIPGKSSNVNYAARQAVEQLKDMSLYNLDRCIITTCDTDNPFPPKYFEYLSYDFLRRAERFEVVWQAPLLYNYDLDKRPFFVRITGILRAVFMMGILIKQNITSMSIFSMSLRLMENGFVHPAYQMEDIINIVRRMVAIHKLVKICLIPYPVISGPTSGETYKQEIIEWARQARRWTIGAAEVFHYLCIKFRHFSSWSGIFYALIFTHYYGFVVCGMSLFNFANLIGTSIYHGVEICIPEEYLGREYFIYLPLIGLGFSYLFFLWAIIMDAFGCRLSGVKEDVSFLRNVAHWLLSPAVLLAYSFIEYYAIFEVAIYGKKVCSHSASKKTGLVQKF</sequence>
<gene>
    <name evidence="2" type="ORF">BV898_12537</name>
</gene>
<dbReference type="Proteomes" id="UP000192578">
    <property type="component" value="Unassembled WGS sequence"/>
</dbReference>
<feature type="transmembrane region" description="Helical" evidence="1">
    <location>
        <begin position="52"/>
        <end position="71"/>
    </location>
</feature>
<dbReference type="CDD" id="cd00761">
    <property type="entry name" value="Glyco_tranf_GTA_type"/>
    <property type="match status" value="1"/>
</dbReference>
<accession>A0A1W0WDK5</accession>
<keyword evidence="1" id="KW-1133">Transmembrane helix</keyword>
<reference evidence="3" key="1">
    <citation type="submission" date="2017-01" db="EMBL/GenBank/DDBJ databases">
        <title>Comparative genomics of anhydrobiosis in the tardigrade Hypsibius dujardini.</title>
        <authorList>
            <person name="Yoshida Y."/>
            <person name="Koutsovoulos G."/>
            <person name="Laetsch D."/>
            <person name="Stevens L."/>
            <person name="Kumar S."/>
            <person name="Horikawa D."/>
            <person name="Ishino K."/>
            <person name="Komine S."/>
            <person name="Tomita M."/>
            <person name="Blaxter M."/>
            <person name="Arakawa K."/>
        </authorList>
    </citation>
    <scope>NUCLEOTIDE SEQUENCE [LARGE SCALE GENOMIC DNA]</scope>
    <source>
        <strain evidence="3">Z151</strain>
    </source>
</reference>
<dbReference type="PANTHER" id="PTHR36851:SF1">
    <property type="entry name" value="GLYCO_TRANS_2-LIKE DOMAIN-CONTAINING PROTEIN"/>
    <property type="match status" value="1"/>
</dbReference>
<dbReference type="AlphaFoldDB" id="A0A1W0WDK5"/>
<protein>
    <recommendedName>
        <fullName evidence="4">Glycosyltransferase 2-like domain-containing protein</fullName>
    </recommendedName>
</protein>
<dbReference type="PANTHER" id="PTHR36851">
    <property type="entry name" value="UNNAMED PRODUCT"/>
    <property type="match status" value="1"/>
</dbReference>
<proteinExistence type="predicted"/>
<comment type="caution">
    <text evidence="2">The sequence shown here is derived from an EMBL/GenBank/DDBJ whole genome shotgun (WGS) entry which is preliminary data.</text>
</comment>
<dbReference type="SUPFAM" id="SSF53448">
    <property type="entry name" value="Nucleotide-diphospho-sugar transferases"/>
    <property type="match status" value="1"/>
</dbReference>
<dbReference type="EMBL" id="MTYJ01000128">
    <property type="protein sequence ID" value="OQV13213.1"/>
    <property type="molecule type" value="Genomic_DNA"/>
</dbReference>
<dbReference type="InterPro" id="IPR029044">
    <property type="entry name" value="Nucleotide-diphossugar_trans"/>
</dbReference>
<evidence type="ECO:0000313" key="3">
    <source>
        <dbReference type="Proteomes" id="UP000192578"/>
    </source>
</evidence>
<keyword evidence="1" id="KW-0472">Membrane</keyword>
<feature type="transmembrane region" description="Helical" evidence="1">
    <location>
        <begin position="280"/>
        <end position="298"/>
    </location>
</feature>
<keyword evidence="1" id="KW-0812">Transmembrane</keyword>
<feature type="transmembrane region" description="Helical" evidence="1">
    <location>
        <begin position="77"/>
        <end position="102"/>
    </location>
</feature>
<name>A0A1W0WDK5_HYPEX</name>
<feature type="transmembrane region" description="Helical" evidence="1">
    <location>
        <begin position="489"/>
        <end position="510"/>
    </location>
</feature>
<evidence type="ECO:0000256" key="1">
    <source>
        <dbReference type="SAM" id="Phobius"/>
    </source>
</evidence>
<keyword evidence="3" id="KW-1185">Reference proteome</keyword>
<dbReference type="OrthoDB" id="5819478at2759"/>
<evidence type="ECO:0000313" key="2">
    <source>
        <dbReference type="EMBL" id="OQV13213.1"/>
    </source>
</evidence>
<evidence type="ECO:0008006" key="4">
    <source>
        <dbReference type="Google" id="ProtNLM"/>
    </source>
</evidence>
<feature type="transmembrane region" description="Helical" evidence="1">
    <location>
        <begin position="400"/>
        <end position="426"/>
    </location>
</feature>
<organism evidence="2 3">
    <name type="scientific">Hypsibius exemplaris</name>
    <name type="common">Freshwater tardigrade</name>
    <dbReference type="NCBI Taxonomy" id="2072580"/>
    <lineage>
        <taxon>Eukaryota</taxon>
        <taxon>Metazoa</taxon>
        <taxon>Ecdysozoa</taxon>
        <taxon>Tardigrada</taxon>
        <taxon>Eutardigrada</taxon>
        <taxon>Parachela</taxon>
        <taxon>Hypsibioidea</taxon>
        <taxon>Hypsibiidae</taxon>
        <taxon>Hypsibius</taxon>
    </lineage>
</organism>
<feature type="transmembrane region" description="Helical" evidence="1">
    <location>
        <begin position="447"/>
        <end position="469"/>
    </location>
</feature>